<dbReference type="InterPro" id="IPR011990">
    <property type="entry name" value="TPR-like_helical_dom_sf"/>
</dbReference>
<organism evidence="2 3">
    <name type="scientific">Sphingomonas aerophila</name>
    <dbReference type="NCBI Taxonomy" id="1344948"/>
    <lineage>
        <taxon>Bacteria</taxon>
        <taxon>Pseudomonadati</taxon>
        <taxon>Pseudomonadota</taxon>
        <taxon>Alphaproteobacteria</taxon>
        <taxon>Sphingomonadales</taxon>
        <taxon>Sphingomonadaceae</taxon>
        <taxon>Sphingomonas</taxon>
    </lineage>
</organism>
<evidence type="ECO:0000313" key="3">
    <source>
        <dbReference type="Proteomes" id="UP000546200"/>
    </source>
</evidence>
<proteinExistence type="predicted"/>
<comment type="caution">
    <text evidence="2">The sequence shown here is derived from an EMBL/GenBank/DDBJ whole genome shotgun (WGS) entry which is preliminary data.</text>
</comment>
<dbReference type="InterPro" id="IPR007655">
    <property type="entry name" value="Slam_C"/>
</dbReference>
<dbReference type="Gene3D" id="1.25.40.10">
    <property type="entry name" value="Tetratricopeptide repeat domain"/>
    <property type="match status" value="1"/>
</dbReference>
<sequence>MAEGRYAEAKPLVDVLRQAPGLKLKSAFLSGLIASRTGDYASAADQFMAILANDPRQTRVRLELAQAFMALKKTASADRQLRIAQQDADLPQQVARTIRTARDTIRSGRAWRLDVNVGLAPDTNVNNATSVKSVTLLLGNAAYSADLNEDAKATSGLGATAQLSTGLRLPITAKISVLAELDANGTNYSGNQFDDFAVQSATGAEYRLTATNSVSFEGTYARRWFGGRSITQQFGARLGGQMTLGRADRLGFQIDVRRNQAFFDSGYDGWQGGVYGTFEHALTRTIVASIGPFVRREWLHENAFSSKEVGGNVGIGGELPRGFNVGASVGVSRATFDAAIPLFDLKPRLDNRAVFRATVGNRILRLHGFSPQVNWTYNRISSSLGLYSIRRSRLEVTLARYF</sequence>
<evidence type="ECO:0000259" key="1">
    <source>
        <dbReference type="Pfam" id="PF04575"/>
    </source>
</evidence>
<feature type="domain" description="Surface lipoprotein assembly modifier C-terminal" evidence="1">
    <location>
        <begin position="111"/>
        <end position="402"/>
    </location>
</feature>
<keyword evidence="3" id="KW-1185">Reference proteome</keyword>
<dbReference type="AlphaFoldDB" id="A0A7W9BG04"/>
<gene>
    <name evidence="2" type="ORF">FHS94_003429</name>
</gene>
<name>A0A7W9BG04_9SPHN</name>
<protein>
    <recommendedName>
        <fullName evidence="1">Surface lipoprotein assembly modifier C-terminal domain-containing protein</fullName>
    </recommendedName>
</protein>
<reference evidence="2 3" key="1">
    <citation type="submission" date="2020-08" db="EMBL/GenBank/DDBJ databases">
        <title>Genomic Encyclopedia of Type Strains, Phase IV (KMG-IV): sequencing the most valuable type-strain genomes for metagenomic binning, comparative biology and taxonomic classification.</title>
        <authorList>
            <person name="Goeker M."/>
        </authorList>
    </citation>
    <scope>NUCLEOTIDE SEQUENCE [LARGE SCALE GENOMIC DNA]</scope>
    <source>
        <strain evidence="2 3">DSM 100044</strain>
    </source>
</reference>
<dbReference type="Pfam" id="PF04575">
    <property type="entry name" value="SlipAM"/>
    <property type="match status" value="1"/>
</dbReference>
<dbReference type="Proteomes" id="UP000546200">
    <property type="component" value="Unassembled WGS sequence"/>
</dbReference>
<evidence type="ECO:0000313" key="2">
    <source>
        <dbReference type="EMBL" id="MBB5716559.1"/>
    </source>
</evidence>
<dbReference type="EMBL" id="JACIJK010000012">
    <property type="protein sequence ID" value="MBB5716559.1"/>
    <property type="molecule type" value="Genomic_DNA"/>
</dbReference>
<accession>A0A7W9BG04</accession>